<feature type="disulfide bond" evidence="4">
    <location>
        <begin position="86"/>
        <end position="96"/>
    </location>
</feature>
<dbReference type="EMBL" id="JWZX01001816">
    <property type="protein sequence ID" value="KOO32258.1"/>
    <property type="molecule type" value="Genomic_DNA"/>
</dbReference>
<feature type="signal peptide" evidence="5">
    <location>
        <begin position="1"/>
        <end position="17"/>
    </location>
</feature>
<dbReference type="InterPro" id="IPR000742">
    <property type="entry name" value="EGF"/>
</dbReference>
<reference evidence="8" key="1">
    <citation type="journal article" date="2015" name="PLoS Genet.">
        <title>Genome Sequence and Transcriptome Analyses of Chrysochromulina tobin: Metabolic Tools for Enhanced Algal Fitness in the Prominent Order Prymnesiales (Haptophyceae).</title>
        <authorList>
            <person name="Hovde B.T."/>
            <person name="Deodato C.R."/>
            <person name="Hunsperger H.M."/>
            <person name="Ryken S.A."/>
            <person name="Yost W."/>
            <person name="Jha R.K."/>
            <person name="Patterson J."/>
            <person name="Monnat R.J. Jr."/>
            <person name="Barlow S.B."/>
            <person name="Starkenburg S.R."/>
            <person name="Cattolico R.A."/>
        </authorList>
    </citation>
    <scope>NUCLEOTIDE SEQUENCE</scope>
    <source>
        <strain evidence="8">CCMP291</strain>
    </source>
</reference>
<keyword evidence="8" id="KW-1185">Reference proteome</keyword>
<dbReference type="Proteomes" id="UP000037460">
    <property type="component" value="Unassembled WGS sequence"/>
</dbReference>
<evidence type="ECO:0000256" key="1">
    <source>
        <dbReference type="ARBA" id="ARBA00022536"/>
    </source>
</evidence>
<evidence type="ECO:0000256" key="4">
    <source>
        <dbReference type="PROSITE-ProRule" id="PRU00076"/>
    </source>
</evidence>
<feature type="disulfide bond" evidence="4">
    <location>
        <begin position="108"/>
        <end position="117"/>
    </location>
</feature>
<evidence type="ECO:0000256" key="2">
    <source>
        <dbReference type="ARBA" id="ARBA00022737"/>
    </source>
</evidence>
<keyword evidence="2" id="KW-0677">Repeat</keyword>
<keyword evidence="5" id="KW-0732">Signal</keyword>
<feature type="disulfide bond" evidence="4">
    <location>
        <begin position="241"/>
        <end position="250"/>
    </location>
</feature>
<dbReference type="PROSITE" id="PS01186">
    <property type="entry name" value="EGF_2"/>
    <property type="match status" value="4"/>
</dbReference>
<dbReference type="Gene3D" id="2.10.25.10">
    <property type="entry name" value="Laminin"/>
    <property type="match status" value="6"/>
</dbReference>
<feature type="chain" id="PRO_5005602289" evidence="5">
    <location>
        <begin position="18"/>
        <end position="674"/>
    </location>
</feature>
<name>A0A0M0K1I9_9EUKA</name>
<feature type="disulfide bond" evidence="4">
    <location>
        <begin position="173"/>
        <end position="182"/>
    </location>
</feature>
<organism evidence="7 8">
    <name type="scientific">Chrysochromulina tobinii</name>
    <dbReference type="NCBI Taxonomy" id="1460289"/>
    <lineage>
        <taxon>Eukaryota</taxon>
        <taxon>Haptista</taxon>
        <taxon>Haptophyta</taxon>
        <taxon>Prymnesiophyceae</taxon>
        <taxon>Prymnesiales</taxon>
        <taxon>Chrysochromulinaceae</taxon>
        <taxon>Chrysochromulina</taxon>
    </lineage>
</organism>
<feature type="disulfide bond" evidence="4">
    <location>
        <begin position="154"/>
        <end position="171"/>
    </location>
</feature>
<sequence>MELRMRVFSLLIHTAAAIRPLFPCAKPTEKALARACDEVDRCNGHGACRDAATLSRPQALPCSPNVTAVCLCEPAWSGARCSVPTCPHDCNGHGVCVDAGAGAKRCHCDAGFGGADCGEIVCPAGCSGRGVCKPDHTCQCDPGWNGDGCEQRVCSPAADCSGNGMCVNGTCQCAGGWQGVACEQRACARDCFGRGRCGENGTCTCAPGYGGVDCSELACPGGCSGHGRCLGYGSPGRRCQCEEGWGGDDCATRTCAPPGCGLHGVCVDGACYCADGFDGLLCEVAHCAAGCSGHGRCSAHECLCDDGWGGSDCSERGCIGGCGEHQVCYDGACACAPGRTGLALGCTLLSCPGGCGSHGRCANGTCTCDAGWGGAHCAERECPVGDAGVDEDASVWSDRERLFAVKPVSAGLVCSGHGECLNGRCVCADGWRSFDCSSRACESACSGHGHCGADGTCTLRRSVGVRAVGAASAASCAPAQARRAPMAGAYAVPRAVSSALATAVAKTMVGVHAPCRGRAMHASASAVGRRAAGRTGSACLRARPVSMPACARPDGRATTALFVNAPTNAMELAGAIMAHVLAFQAPSRATAVARRRRRRGTSRSLARCGASTGAPTCAQRAPSRAPTAACVRAWESAWWRRWWMGMSDSSSARPLARSSACRCARAAEEQLCCH</sequence>
<evidence type="ECO:0000259" key="6">
    <source>
        <dbReference type="PROSITE" id="PS50026"/>
    </source>
</evidence>
<feature type="domain" description="EGF-like" evidence="6">
    <location>
        <begin position="215"/>
        <end position="251"/>
    </location>
</feature>
<feature type="domain" description="EGF-like" evidence="6">
    <location>
        <begin position="82"/>
        <end position="118"/>
    </location>
</feature>
<evidence type="ECO:0000256" key="3">
    <source>
        <dbReference type="ARBA" id="ARBA00023157"/>
    </source>
</evidence>
<keyword evidence="1 4" id="KW-0245">EGF-like domain</keyword>
<gene>
    <name evidence="7" type="ORF">Ctob_008277</name>
</gene>
<evidence type="ECO:0000313" key="8">
    <source>
        <dbReference type="Proteomes" id="UP000037460"/>
    </source>
</evidence>
<dbReference type="InterPro" id="IPR051216">
    <property type="entry name" value="Teneurin"/>
</dbReference>
<feature type="disulfide bond" evidence="4">
    <location>
        <begin position="219"/>
        <end position="229"/>
    </location>
</feature>
<dbReference type="AlphaFoldDB" id="A0A0M0K1I9"/>
<dbReference type="SMART" id="SM00181">
    <property type="entry name" value="EGF"/>
    <property type="match status" value="10"/>
</dbReference>
<comment type="caution">
    <text evidence="4">Lacks conserved residue(s) required for the propagation of feature annotation.</text>
</comment>
<comment type="caution">
    <text evidence="7">The sequence shown here is derived from an EMBL/GenBank/DDBJ whole genome shotgun (WGS) entry which is preliminary data.</text>
</comment>
<feature type="domain" description="EGF-like" evidence="6">
    <location>
        <begin position="145"/>
        <end position="183"/>
    </location>
</feature>
<evidence type="ECO:0000256" key="5">
    <source>
        <dbReference type="SAM" id="SignalP"/>
    </source>
</evidence>
<evidence type="ECO:0000313" key="7">
    <source>
        <dbReference type="EMBL" id="KOO32258.1"/>
    </source>
</evidence>
<accession>A0A0M0K1I9</accession>
<dbReference type="PROSITE" id="PS00022">
    <property type="entry name" value="EGF_1"/>
    <property type="match status" value="4"/>
</dbReference>
<dbReference type="InterPro" id="IPR013111">
    <property type="entry name" value="EGF_extracell"/>
</dbReference>
<dbReference type="Pfam" id="PF25024">
    <property type="entry name" value="EGF_TEN"/>
    <property type="match status" value="2"/>
</dbReference>
<dbReference type="PANTHER" id="PTHR11219">
    <property type="entry name" value="TENEURIN AND N-ACETYLGLUCOSAMINE-1-PHOSPHODIESTER ALPHA-N-ACETYLGLUCOSAMINIDASE"/>
    <property type="match status" value="1"/>
</dbReference>
<protein>
    <submittedName>
        <fullName evidence="7">Tenascin</fullName>
    </submittedName>
</protein>
<dbReference type="PROSITE" id="PS50026">
    <property type="entry name" value="EGF_3"/>
    <property type="match status" value="3"/>
</dbReference>
<dbReference type="PANTHER" id="PTHR11219:SF69">
    <property type="entry name" value="TENEURIN-A"/>
    <property type="match status" value="1"/>
</dbReference>
<keyword evidence="3 4" id="KW-1015">Disulfide bond</keyword>
<dbReference type="OrthoDB" id="6130531at2759"/>
<proteinExistence type="predicted"/>
<dbReference type="Pfam" id="PF07974">
    <property type="entry name" value="EGF_2"/>
    <property type="match status" value="1"/>
</dbReference>